<feature type="domain" description="Glycosyl transferase family 28 C-terminal" evidence="12">
    <location>
        <begin position="209"/>
        <end position="374"/>
    </location>
</feature>
<protein>
    <recommendedName>
        <fullName evidence="10">UDP-N-acetylglucosamine--N-acetylmuramyl-(pentapeptide) pyrophosphoryl-undecaprenol N-acetylglucosamine transferase</fullName>
        <ecNumber evidence="10">2.4.1.227</ecNumber>
    </recommendedName>
    <alternativeName>
        <fullName evidence="10">Undecaprenyl-PP-MurNAc-pentapeptide-UDPGlcNAc GlcNAc transferase</fullName>
    </alternativeName>
</protein>
<feature type="binding site" evidence="10">
    <location>
        <position position="216"/>
    </location>
    <ligand>
        <name>UDP-N-acetyl-alpha-D-glucosamine</name>
        <dbReference type="ChEBI" id="CHEBI:57705"/>
    </ligand>
</feature>
<evidence type="ECO:0000256" key="2">
    <source>
        <dbReference type="ARBA" id="ARBA00022618"/>
    </source>
</evidence>
<keyword evidence="6 10" id="KW-0573">Peptidoglycan synthesis</keyword>
<name>A0ABY4YYZ5_9MICO</name>
<dbReference type="CDD" id="cd03785">
    <property type="entry name" value="GT28_MurG"/>
    <property type="match status" value="1"/>
</dbReference>
<dbReference type="EC" id="2.4.1.227" evidence="10"/>
<keyword evidence="1 10" id="KW-1003">Cell membrane</keyword>
<evidence type="ECO:0000256" key="1">
    <source>
        <dbReference type="ARBA" id="ARBA00022475"/>
    </source>
</evidence>
<sequence>MNTPPPSGSASEHSAGARHTALSVVLAGGGSAGHVNPLLATADALRAADPDCRITVLGTADGLEARLVPERGYRLELVPKVPFPRRPNTAALKFPVTLRRSITRAADLIREAQADVVVGFGGYVATPAYLAARRTRTPIVIHEQNARPGLANKLGARFTAHVATTFPSTPLPGAEVIGLPMRAEIADLDRAELREEGLAHFGLRDDRTTLLVFGGSLGAQRLNQAFGQAADDLRAAGVQVLHLTGGGKSVDLTESDTDGAGTGETPYVAVDYTDRMDLAYAVADLVVARAGAGTVCELTAVGLPAIYVPLPIGNGEQRLNAQDVVAAGGGLLVDDASVTPQWARESVLPLLADRDRLAQMADAAAVMGNRDAAEVLAQRVISAARRSTA</sequence>
<keyword evidence="8 10" id="KW-0131">Cell cycle</keyword>
<evidence type="ECO:0000256" key="10">
    <source>
        <dbReference type="HAMAP-Rule" id="MF_00033"/>
    </source>
</evidence>
<keyword evidence="3 10" id="KW-0328">Glycosyltransferase</keyword>
<dbReference type="InterPro" id="IPR007235">
    <property type="entry name" value="Glyco_trans_28_C"/>
</dbReference>
<proteinExistence type="inferred from homology"/>
<evidence type="ECO:0000259" key="11">
    <source>
        <dbReference type="Pfam" id="PF03033"/>
    </source>
</evidence>
<feature type="domain" description="Glycosyltransferase family 28 N-terminal" evidence="11">
    <location>
        <begin position="24"/>
        <end position="163"/>
    </location>
</feature>
<keyword evidence="5 10" id="KW-0133">Cell shape</keyword>
<dbReference type="Proteomes" id="UP001056455">
    <property type="component" value="Chromosome"/>
</dbReference>
<comment type="pathway">
    <text evidence="10">Cell wall biogenesis; peptidoglycan biosynthesis.</text>
</comment>
<evidence type="ECO:0000313" key="13">
    <source>
        <dbReference type="EMBL" id="USQ81485.1"/>
    </source>
</evidence>
<dbReference type="EMBL" id="CP099489">
    <property type="protein sequence ID" value="USQ81485.1"/>
    <property type="molecule type" value="Genomic_DNA"/>
</dbReference>
<comment type="caution">
    <text evidence="10">Lacks conserved residue(s) required for the propagation of feature annotation.</text>
</comment>
<gene>
    <name evidence="10 13" type="primary">murG</name>
    <name evidence="13" type="ORF">NF556_07500</name>
</gene>
<accession>A0ABY4YYZ5</accession>
<evidence type="ECO:0000256" key="7">
    <source>
        <dbReference type="ARBA" id="ARBA00023136"/>
    </source>
</evidence>
<evidence type="ECO:0000256" key="8">
    <source>
        <dbReference type="ARBA" id="ARBA00023306"/>
    </source>
</evidence>
<reference evidence="13" key="1">
    <citation type="submission" date="2022-06" db="EMBL/GenBank/DDBJ databases">
        <title>Ornithinimicrobium HY1793.</title>
        <authorList>
            <person name="Huang Y."/>
        </authorList>
    </citation>
    <scope>NUCLEOTIDE SEQUENCE</scope>
    <source>
        <strain evidence="13">HY1793</strain>
    </source>
</reference>
<evidence type="ECO:0000256" key="9">
    <source>
        <dbReference type="ARBA" id="ARBA00023316"/>
    </source>
</evidence>
<dbReference type="RefSeq" id="WP_252594999.1">
    <property type="nucleotide sequence ID" value="NZ_CP099489.1"/>
</dbReference>
<dbReference type="Pfam" id="PF03033">
    <property type="entry name" value="Glyco_transf_28"/>
    <property type="match status" value="1"/>
</dbReference>
<keyword evidence="9 10" id="KW-0961">Cell wall biogenesis/degradation</keyword>
<comment type="function">
    <text evidence="10">Cell wall formation. Catalyzes the transfer of a GlcNAc subunit on undecaprenyl-pyrophosphoryl-MurNAc-pentapeptide (lipid intermediate I) to form undecaprenyl-pyrophosphoryl-MurNAc-(pentapeptide)GlcNAc (lipid intermediate II).</text>
</comment>
<feature type="binding site" evidence="10">
    <location>
        <position position="182"/>
    </location>
    <ligand>
        <name>UDP-N-acetyl-alpha-D-glucosamine</name>
        <dbReference type="ChEBI" id="CHEBI:57705"/>
    </ligand>
</feature>
<feature type="binding site" evidence="10">
    <location>
        <begin position="31"/>
        <end position="33"/>
    </location>
    <ligand>
        <name>UDP-N-acetyl-alpha-D-glucosamine</name>
        <dbReference type="ChEBI" id="CHEBI:57705"/>
    </ligand>
</feature>
<feature type="binding site" evidence="10">
    <location>
        <position position="317"/>
    </location>
    <ligand>
        <name>UDP-N-acetyl-alpha-D-glucosamine</name>
        <dbReference type="ChEBI" id="CHEBI:57705"/>
    </ligand>
</feature>
<dbReference type="HAMAP" id="MF_00033">
    <property type="entry name" value="MurG"/>
    <property type="match status" value="1"/>
</dbReference>
<keyword evidence="7 10" id="KW-0472">Membrane</keyword>
<dbReference type="PANTHER" id="PTHR21015">
    <property type="entry name" value="UDP-N-ACETYLGLUCOSAMINE--N-ACETYLMURAMYL-(PENTAPEPTIDE) PYROPHOSPHORYL-UNDECAPRENOL N-ACETYLGLUCOSAMINE TRANSFERASE 1"/>
    <property type="match status" value="1"/>
</dbReference>
<evidence type="ECO:0000259" key="12">
    <source>
        <dbReference type="Pfam" id="PF04101"/>
    </source>
</evidence>
<comment type="similarity">
    <text evidence="10">Belongs to the glycosyltransferase 28 family. MurG subfamily.</text>
</comment>
<organism evidence="13 14">
    <name type="scientific">Ornithinimicrobium faecis</name>
    <dbReference type="NCBI Taxonomy" id="2934158"/>
    <lineage>
        <taxon>Bacteria</taxon>
        <taxon>Bacillati</taxon>
        <taxon>Actinomycetota</taxon>
        <taxon>Actinomycetes</taxon>
        <taxon>Micrococcales</taxon>
        <taxon>Ornithinimicrobiaceae</taxon>
        <taxon>Ornithinimicrobium</taxon>
    </lineage>
</organism>
<comment type="subcellular location">
    <subcellularLocation>
        <location evidence="10">Cell membrane</location>
        <topology evidence="10">Peripheral membrane protein</topology>
        <orientation evidence="10">Cytoplasmic side</orientation>
    </subcellularLocation>
</comment>
<dbReference type="GO" id="GO:0016757">
    <property type="term" value="F:glycosyltransferase activity"/>
    <property type="evidence" value="ECO:0007669"/>
    <property type="project" value="UniProtKB-KW"/>
</dbReference>
<dbReference type="Pfam" id="PF04101">
    <property type="entry name" value="Glyco_tran_28_C"/>
    <property type="match status" value="1"/>
</dbReference>
<dbReference type="InterPro" id="IPR006009">
    <property type="entry name" value="GlcNAc_MurG"/>
</dbReference>
<keyword evidence="2 10" id="KW-0132">Cell division</keyword>
<dbReference type="Gene3D" id="3.40.50.2000">
    <property type="entry name" value="Glycogen Phosphorylase B"/>
    <property type="match status" value="2"/>
</dbReference>
<evidence type="ECO:0000256" key="6">
    <source>
        <dbReference type="ARBA" id="ARBA00022984"/>
    </source>
</evidence>
<dbReference type="PANTHER" id="PTHR21015:SF22">
    <property type="entry name" value="GLYCOSYLTRANSFERASE"/>
    <property type="match status" value="1"/>
</dbReference>
<evidence type="ECO:0000256" key="3">
    <source>
        <dbReference type="ARBA" id="ARBA00022676"/>
    </source>
</evidence>
<keyword evidence="14" id="KW-1185">Reference proteome</keyword>
<dbReference type="InterPro" id="IPR004276">
    <property type="entry name" value="GlycoTrans_28_N"/>
</dbReference>
<feature type="binding site" evidence="10">
    <location>
        <position position="145"/>
    </location>
    <ligand>
        <name>UDP-N-acetyl-alpha-D-glucosamine</name>
        <dbReference type="ChEBI" id="CHEBI:57705"/>
    </ligand>
</feature>
<dbReference type="SUPFAM" id="SSF53756">
    <property type="entry name" value="UDP-Glycosyltransferase/glycogen phosphorylase"/>
    <property type="match status" value="1"/>
</dbReference>
<keyword evidence="4 10" id="KW-0808">Transferase</keyword>
<evidence type="ECO:0000313" key="14">
    <source>
        <dbReference type="Proteomes" id="UP001056455"/>
    </source>
</evidence>
<dbReference type="NCBIfam" id="TIGR01133">
    <property type="entry name" value="murG"/>
    <property type="match status" value="1"/>
</dbReference>
<evidence type="ECO:0000256" key="5">
    <source>
        <dbReference type="ARBA" id="ARBA00022960"/>
    </source>
</evidence>
<comment type="catalytic activity">
    <reaction evidence="10">
        <text>di-trans,octa-cis-undecaprenyl diphospho-N-acetyl-alpha-D-muramoyl-L-alanyl-D-glutamyl-meso-2,6-diaminopimeloyl-D-alanyl-D-alanine + UDP-N-acetyl-alpha-D-glucosamine = di-trans,octa-cis-undecaprenyl diphospho-[N-acetyl-alpha-D-glucosaminyl-(1-&gt;4)]-N-acetyl-alpha-D-muramoyl-L-alanyl-D-glutamyl-meso-2,6-diaminopimeloyl-D-alanyl-D-alanine + UDP + H(+)</text>
        <dbReference type="Rhea" id="RHEA:31227"/>
        <dbReference type="ChEBI" id="CHEBI:15378"/>
        <dbReference type="ChEBI" id="CHEBI:57705"/>
        <dbReference type="ChEBI" id="CHEBI:58223"/>
        <dbReference type="ChEBI" id="CHEBI:61387"/>
        <dbReference type="ChEBI" id="CHEBI:61388"/>
        <dbReference type="EC" id="2.4.1.227"/>
    </reaction>
</comment>
<evidence type="ECO:0000256" key="4">
    <source>
        <dbReference type="ARBA" id="ARBA00022679"/>
    </source>
</evidence>